<accession>A0A6L6LXB4</accession>
<name>A0A6L6LXB4_9FIRM</name>
<dbReference type="Proteomes" id="UP000472755">
    <property type="component" value="Unassembled WGS sequence"/>
</dbReference>
<evidence type="ECO:0000313" key="1">
    <source>
        <dbReference type="EMBL" id="MTS28444.1"/>
    </source>
</evidence>
<organism evidence="1 2">
    <name type="scientific">Ruthenibacterium lactatiformans</name>
    <dbReference type="NCBI Taxonomy" id="1550024"/>
    <lineage>
        <taxon>Bacteria</taxon>
        <taxon>Bacillati</taxon>
        <taxon>Bacillota</taxon>
        <taxon>Clostridia</taxon>
        <taxon>Eubacteriales</taxon>
        <taxon>Oscillospiraceae</taxon>
        <taxon>Ruthenibacterium</taxon>
    </lineage>
</organism>
<dbReference type="EMBL" id="WMZU01000027">
    <property type="protein sequence ID" value="MTS28444.1"/>
    <property type="molecule type" value="Genomic_DNA"/>
</dbReference>
<evidence type="ECO:0008006" key="3">
    <source>
        <dbReference type="Google" id="ProtNLM"/>
    </source>
</evidence>
<gene>
    <name evidence="1" type="ORF">GMD59_14275</name>
</gene>
<comment type="caution">
    <text evidence="1">The sequence shown here is derived from an EMBL/GenBank/DDBJ whole genome shotgun (WGS) entry which is preliminary data.</text>
</comment>
<dbReference type="AlphaFoldDB" id="A0A6L6LXB4"/>
<proteinExistence type="predicted"/>
<reference evidence="1 2" key="1">
    <citation type="journal article" date="2019" name="Nat. Med.">
        <title>A library of human gut bacterial isolates paired with longitudinal multiomics data enables mechanistic microbiome research.</title>
        <authorList>
            <person name="Poyet M."/>
            <person name="Groussin M."/>
            <person name="Gibbons S.M."/>
            <person name="Avila-Pacheco J."/>
            <person name="Jiang X."/>
            <person name="Kearney S.M."/>
            <person name="Perrotta A.R."/>
            <person name="Berdy B."/>
            <person name="Zhao S."/>
            <person name="Lieberman T.D."/>
            <person name="Swanson P.K."/>
            <person name="Smith M."/>
            <person name="Roesemann S."/>
            <person name="Alexander J.E."/>
            <person name="Rich S.A."/>
            <person name="Livny J."/>
            <person name="Vlamakis H."/>
            <person name="Clish C."/>
            <person name="Bullock K."/>
            <person name="Deik A."/>
            <person name="Scott J."/>
            <person name="Pierce K.A."/>
            <person name="Xavier R.J."/>
            <person name="Alm E.J."/>
        </authorList>
    </citation>
    <scope>NUCLEOTIDE SEQUENCE [LARGE SCALE GENOMIC DNA]</scope>
    <source>
        <strain evidence="1 2">BIOML-A4</strain>
    </source>
</reference>
<dbReference type="NCBIfam" id="NF047593">
    <property type="entry name" value="IS66_ISAeme5_TnpA"/>
    <property type="match status" value="1"/>
</dbReference>
<sequence>MGDVLQIRDGYRLQQWTQIIQQCKSSGLTNKAFCAQNGISEKTYYYWLKKMRTAVAEKEGPHIISLQDIVVAVVN</sequence>
<dbReference type="RefSeq" id="WP_172726258.1">
    <property type="nucleotide sequence ID" value="NZ_JAFHCJ010000043.1"/>
</dbReference>
<protein>
    <recommendedName>
        <fullName evidence="3">IS66 family insertion sequence element accessory protein TnpB</fullName>
    </recommendedName>
</protein>
<evidence type="ECO:0000313" key="2">
    <source>
        <dbReference type="Proteomes" id="UP000472755"/>
    </source>
</evidence>